<reference evidence="1 2" key="1">
    <citation type="journal article" date="2015" name="Genome Announc.">
        <title>Expanding the biotechnology potential of lactobacilli through comparative genomics of 213 strains and associated genera.</title>
        <authorList>
            <person name="Sun Z."/>
            <person name="Harris H.M."/>
            <person name="McCann A."/>
            <person name="Guo C."/>
            <person name="Argimon S."/>
            <person name="Zhang W."/>
            <person name="Yang X."/>
            <person name="Jeffery I.B."/>
            <person name="Cooney J.C."/>
            <person name="Kagawa T.F."/>
            <person name="Liu W."/>
            <person name="Song Y."/>
            <person name="Salvetti E."/>
            <person name="Wrobel A."/>
            <person name="Rasinkangas P."/>
            <person name="Parkhill J."/>
            <person name="Rea M.C."/>
            <person name="O'Sullivan O."/>
            <person name="Ritari J."/>
            <person name="Douillard F.P."/>
            <person name="Paul Ross R."/>
            <person name="Yang R."/>
            <person name="Briner A.E."/>
            <person name="Felis G.E."/>
            <person name="de Vos W.M."/>
            <person name="Barrangou R."/>
            <person name="Klaenhammer T.R."/>
            <person name="Caufield P.W."/>
            <person name="Cui Y."/>
            <person name="Zhang H."/>
            <person name="O'Toole P.W."/>
        </authorList>
    </citation>
    <scope>NUCLEOTIDE SEQUENCE [LARGE SCALE GENOMIC DNA]</scope>
    <source>
        <strain evidence="1 2">DSM 16991</strain>
    </source>
</reference>
<name>A0A0R1XF29_9LACO</name>
<sequence length="167" mass="19094">MKASTSDRKEMVNVVDDAELRAKRREAMARYRQRNPNLNQYVSLRSSARSFLRNNANYADTLELIFLATQRQLQLGETMDDELAAAFQKFWRALQQHAEEPLTERLTVQLAAQAQDAFHQAFIWRQLRGNLELVGEHLALTIALDDTTVTGQILTFRTDGGLDEEAL</sequence>
<evidence type="ECO:0000313" key="1">
    <source>
        <dbReference type="EMBL" id="KRM28626.1"/>
    </source>
</evidence>
<comment type="caution">
    <text evidence="1">The sequence shown here is derived from an EMBL/GenBank/DDBJ whole genome shotgun (WGS) entry which is preliminary data.</text>
</comment>
<organism evidence="1 2">
    <name type="scientific">Schleiferilactobacillus harbinensis DSM 16991</name>
    <dbReference type="NCBI Taxonomy" id="1122147"/>
    <lineage>
        <taxon>Bacteria</taxon>
        <taxon>Bacillati</taxon>
        <taxon>Bacillota</taxon>
        <taxon>Bacilli</taxon>
        <taxon>Lactobacillales</taxon>
        <taxon>Lactobacillaceae</taxon>
        <taxon>Schleiferilactobacillus</taxon>
    </lineage>
</organism>
<dbReference type="AlphaFoldDB" id="A0A0R1XF29"/>
<dbReference type="EMBL" id="AZFW01000030">
    <property type="protein sequence ID" value="KRM28626.1"/>
    <property type="molecule type" value="Genomic_DNA"/>
</dbReference>
<dbReference type="PATRIC" id="fig|1122147.4.peg.1769"/>
<proteinExistence type="predicted"/>
<accession>A0A0R1XF29</accession>
<evidence type="ECO:0000313" key="2">
    <source>
        <dbReference type="Proteomes" id="UP000050949"/>
    </source>
</evidence>
<dbReference type="eggNOG" id="ENOG5030B57">
    <property type="taxonomic scope" value="Bacteria"/>
</dbReference>
<gene>
    <name evidence="1" type="ORF">FC91_GL001711</name>
</gene>
<dbReference type="Proteomes" id="UP000050949">
    <property type="component" value="Unassembled WGS sequence"/>
</dbReference>
<protein>
    <submittedName>
        <fullName evidence="1">Uncharacterized protein</fullName>
    </submittedName>
</protein>